<protein>
    <submittedName>
        <fullName evidence="1">Putative ovule protein</fullName>
    </submittedName>
</protein>
<dbReference type="EMBL" id="GEDG01027721">
    <property type="protein sequence ID" value="JAP13644.1"/>
    <property type="molecule type" value="Transcribed_RNA"/>
</dbReference>
<organism evidence="1">
    <name type="scientific">Solanum chacoense</name>
    <name type="common">Chaco potato</name>
    <dbReference type="NCBI Taxonomy" id="4108"/>
    <lineage>
        <taxon>Eukaryota</taxon>
        <taxon>Viridiplantae</taxon>
        <taxon>Streptophyta</taxon>
        <taxon>Embryophyta</taxon>
        <taxon>Tracheophyta</taxon>
        <taxon>Spermatophyta</taxon>
        <taxon>Magnoliopsida</taxon>
        <taxon>eudicotyledons</taxon>
        <taxon>Gunneridae</taxon>
        <taxon>Pentapetalae</taxon>
        <taxon>asterids</taxon>
        <taxon>lamiids</taxon>
        <taxon>Solanales</taxon>
        <taxon>Solanaceae</taxon>
        <taxon>Solanoideae</taxon>
        <taxon>Solaneae</taxon>
        <taxon>Solanum</taxon>
    </lineage>
</organism>
<reference evidence="1" key="1">
    <citation type="submission" date="2015-12" db="EMBL/GenBank/DDBJ databases">
        <title>Gene expression during late stages of embryo sac development: a critical building block for successful pollen-pistil interactions.</title>
        <authorList>
            <person name="Liu Y."/>
            <person name="Joly V."/>
            <person name="Sabar M."/>
            <person name="Matton D.P."/>
        </authorList>
    </citation>
    <scope>NUCLEOTIDE SEQUENCE</scope>
</reference>
<proteinExistence type="predicted"/>
<evidence type="ECO:0000313" key="1">
    <source>
        <dbReference type="EMBL" id="JAP13644.1"/>
    </source>
</evidence>
<name>A0A0V0GZU4_SOLCH</name>
<dbReference type="AlphaFoldDB" id="A0A0V0GZU4"/>
<accession>A0A0V0GZU4</accession>
<sequence length="75" mass="9066">MKDTLFCCYSVVCSLYTVHFFFFEMLQNVQCLHCFFFLTLNFQSAMYSSYYRKIIRETKQAESNKDRVTILEKQS</sequence>